<dbReference type="PROSITE" id="PS50102">
    <property type="entry name" value="RRM"/>
    <property type="match status" value="3"/>
</dbReference>
<dbReference type="STRING" id="655863.F0XUR4"/>
<proteinExistence type="predicted"/>
<feature type="compositionally biased region" description="Low complexity" evidence="2">
    <location>
        <begin position="459"/>
        <end position="475"/>
    </location>
</feature>
<evidence type="ECO:0000256" key="1">
    <source>
        <dbReference type="PROSITE-ProRule" id="PRU00176"/>
    </source>
</evidence>
<dbReference type="Proteomes" id="UP000007796">
    <property type="component" value="Unassembled WGS sequence"/>
</dbReference>
<feature type="domain" description="RRM" evidence="3">
    <location>
        <begin position="303"/>
        <end position="375"/>
    </location>
</feature>
<dbReference type="CDD" id="cd12622">
    <property type="entry name" value="RRM3_PUB1"/>
    <property type="match status" value="1"/>
</dbReference>
<dbReference type="FunFam" id="3.30.70.330:FF:000117">
    <property type="entry name" value="Nuclear and cytoplasmic polyadenylated RNA-binding protein"/>
    <property type="match status" value="1"/>
</dbReference>
<organism evidence="5">
    <name type="scientific">Grosmannia clavigera (strain kw1407 / UAMH 11150)</name>
    <name type="common">Blue stain fungus</name>
    <name type="synonym">Graphiocladiella clavigera</name>
    <dbReference type="NCBI Taxonomy" id="655863"/>
    <lineage>
        <taxon>Eukaryota</taxon>
        <taxon>Fungi</taxon>
        <taxon>Dikarya</taxon>
        <taxon>Ascomycota</taxon>
        <taxon>Pezizomycotina</taxon>
        <taxon>Sordariomycetes</taxon>
        <taxon>Sordariomycetidae</taxon>
        <taxon>Ophiostomatales</taxon>
        <taxon>Ophiostomataceae</taxon>
        <taxon>Leptographium</taxon>
    </lineage>
</organism>
<dbReference type="FunFam" id="3.30.70.330:FF:000134">
    <property type="entry name" value="Nuclear and cytoplasmic polyadenylated rna-binding pub1"/>
    <property type="match status" value="1"/>
</dbReference>
<feature type="domain" description="RRM" evidence="3">
    <location>
        <begin position="177"/>
        <end position="255"/>
    </location>
</feature>
<name>F0XUR4_GROCL</name>
<dbReference type="HOGENOM" id="CLU_025000_1_2_1"/>
<dbReference type="SMART" id="SM00361">
    <property type="entry name" value="RRM_1"/>
    <property type="match status" value="3"/>
</dbReference>
<feature type="region of interest" description="Disordered" evidence="2">
    <location>
        <begin position="372"/>
        <end position="488"/>
    </location>
</feature>
<accession>F0XUR4</accession>
<dbReference type="eggNOG" id="KOG0118">
    <property type="taxonomic scope" value="Eukaryota"/>
</dbReference>
<sequence>MADNGPSSVPGSLPPQQNTGGQGFDNQNGQSNSAHMPPPPLHIPQNTNPIPTAITSPLGGGDQSGLMSPTSAAAYGGRRSAPEPNKRALYVGGLDQRVTEDVLRQIFETTGHVQNVKIIPDKNAKGYNYGFVEYDDPGAAERAMQNLNGRRVHQSEIRVNWAYQSNTTSKEDTSGHFHIFVGDLSNEVNDEVLTQAFTSFGSVSEARVMWDMKTGRSRGYGFVAFRDRPDAEKALSSMDGEWLGSRAIRCNWANQKGQPSMAQQQALQQVGMTPTTPFGHHHFPTQGINSYEMVINQTPAWQTTCYVGNLTPYTTQNDLVPLFQNFGYVVESRFQSDRGFAFIKLDSHENAAMAICQLNGYNVNGRPLKCSWGKDKTPNAQGFDPSQQSYGSPQSAQAPGPYPGSPTTYFPQYGAQYGNGQQSGNYGGPPTAQSPVGYGGQAPMGYSGQHGSGSGYGRGQLSPQQGSQQQRSQPLTQGFDNNNSFNGY</sequence>
<keyword evidence="1" id="KW-0694">RNA-binding</keyword>
<feature type="domain" description="RRM" evidence="3">
    <location>
        <begin position="87"/>
        <end position="164"/>
    </location>
</feature>
<dbReference type="InterPro" id="IPR000504">
    <property type="entry name" value="RRM_dom"/>
</dbReference>
<dbReference type="RefSeq" id="XP_014168115.1">
    <property type="nucleotide sequence ID" value="XM_014312640.1"/>
</dbReference>
<dbReference type="GO" id="GO:0003723">
    <property type="term" value="F:RNA binding"/>
    <property type="evidence" value="ECO:0007669"/>
    <property type="project" value="UniProtKB-UniRule"/>
</dbReference>
<evidence type="ECO:0000256" key="2">
    <source>
        <dbReference type="SAM" id="MobiDB-lite"/>
    </source>
</evidence>
<dbReference type="SUPFAM" id="SSF54928">
    <property type="entry name" value="RNA-binding domain, RBD"/>
    <property type="match status" value="3"/>
</dbReference>
<dbReference type="SMART" id="SM00360">
    <property type="entry name" value="RRM"/>
    <property type="match status" value="3"/>
</dbReference>
<dbReference type="InterPro" id="IPR012677">
    <property type="entry name" value="Nucleotide-bd_a/b_plait_sf"/>
</dbReference>
<dbReference type="PANTHER" id="PTHR48038">
    <property type="entry name" value="RIBONUCLEOPROTEIN RB97D"/>
    <property type="match status" value="1"/>
</dbReference>
<reference evidence="4 5" key="1">
    <citation type="journal article" date="2011" name="Proc. Natl. Acad. Sci. U.S.A.">
        <title>Genome and transcriptome analyses of the mountain pine beetle-fungal symbiont Grosmannia clavigera, a lodgepole pine pathogen.</title>
        <authorList>
            <person name="DiGuistini S."/>
            <person name="Wang Y."/>
            <person name="Liao N.Y."/>
            <person name="Taylor G."/>
            <person name="Tanguay P."/>
            <person name="Feau N."/>
            <person name="Henrissat B."/>
            <person name="Chan S.K."/>
            <person name="Hesse-Orce U."/>
            <person name="Alamouti S.M."/>
            <person name="Tsui C.K.M."/>
            <person name="Docking R.T."/>
            <person name="Levasseur A."/>
            <person name="Haridas S."/>
            <person name="Robertson G."/>
            <person name="Birol I."/>
            <person name="Holt R.A."/>
            <person name="Marra M.A."/>
            <person name="Hamelin R.C."/>
            <person name="Hirst M."/>
            <person name="Jones S.J.M."/>
            <person name="Bohlmann J."/>
            <person name="Breuil C."/>
        </authorList>
    </citation>
    <scope>NUCLEOTIDE SEQUENCE [LARGE SCALE GENOMIC DNA]</scope>
    <source>
        <strain evidence="5">kw1407 / UAMH 11150</strain>
    </source>
</reference>
<feature type="compositionally biased region" description="Polar residues" evidence="2">
    <location>
        <begin position="378"/>
        <end position="397"/>
    </location>
</feature>
<feature type="compositionally biased region" description="Polar residues" evidence="2">
    <location>
        <begin position="44"/>
        <end position="55"/>
    </location>
</feature>
<feature type="compositionally biased region" description="Polar residues" evidence="2">
    <location>
        <begin position="1"/>
        <end position="34"/>
    </location>
</feature>
<dbReference type="GeneID" id="25977700"/>
<dbReference type="PANTHER" id="PTHR48038:SF1">
    <property type="entry name" value="RIBONUCLEOPROTEIN RB97D"/>
    <property type="match status" value="1"/>
</dbReference>
<dbReference type="Gene3D" id="3.30.70.330">
    <property type="match status" value="3"/>
</dbReference>
<evidence type="ECO:0000313" key="5">
    <source>
        <dbReference type="Proteomes" id="UP000007796"/>
    </source>
</evidence>
<dbReference type="CDD" id="cd12614">
    <property type="entry name" value="RRM1_PUB1"/>
    <property type="match status" value="1"/>
</dbReference>
<feature type="compositionally biased region" description="Gly residues" evidence="2">
    <location>
        <begin position="437"/>
        <end position="458"/>
    </location>
</feature>
<dbReference type="InterPro" id="IPR003954">
    <property type="entry name" value="RRM_euk-type"/>
</dbReference>
<keyword evidence="5" id="KW-1185">Reference proteome</keyword>
<gene>
    <name evidence="4" type="ORF">CMQ_4484</name>
</gene>
<dbReference type="EMBL" id="GL630006">
    <property type="protein sequence ID" value="EFW98632.1"/>
    <property type="molecule type" value="Genomic_DNA"/>
</dbReference>
<dbReference type="FunCoup" id="F0XUR4">
    <property type="interactions" value="674"/>
</dbReference>
<evidence type="ECO:0000313" key="4">
    <source>
        <dbReference type="EMBL" id="EFW98632.1"/>
    </source>
</evidence>
<evidence type="ECO:0000259" key="3">
    <source>
        <dbReference type="PROSITE" id="PS50102"/>
    </source>
</evidence>
<feature type="compositionally biased region" description="Low complexity" evidence="2">
    <location>
        <begin position="411"/>
        <end position="430"/>
    </location>
</feature>
<protein>
    <submittedName>
        <fullName evidence="4">Nuclear and cytoplasmic polyadenylated RNA-binding protein pub1</fullName>
    </submittedName>
</protein>
<dbReference type="OrthoDB" id="8093034at2759"/>
<feature type="compositionally biased region" description="Polar residues" evidence="2">
    <location>
        <begin position="476"/>
        <end position="488"/>
    </location>
</feature>
<dbReference type="FunFam" id="3.30.70.330:FF:000224">
    <property type="entry name" value="Nuclear and cytoplasmic polyadenylated RNA-binding protein"/>
    <property type="match status" value="1"/>
</dbReference>
<dbReference type="InParanoid" id="F0XUR4"/>
<dbReference type="InterPro" id="IPR035979">
    <property type="entry name" value="RBD_domain_sf"/>
</dbReference>
<dbReference type="CDD" id="cd12619">
    <property type="entry name" value="RRM2_PUB1"/>
    <property type="match status" value="1"/>
</dbReference>
<feature type="region of interest" description="Disordered" evidence="2">
    <location>
        <begin position="1"/>
        <end position="85"/>
    </location>
</feature>
<dbReference type="Pfam" id="PF00076">
    <property type="entry name" value="RRM_1"/>
    <property type="match status" value="3"/>
</dbReference>
<dbReference type="AlphaFoldDB" id="F0XUR4"/>